<dbReference type="SUPFAM" id="SSF48371">
    <property type="entry name" value="ARM repeat"/>
    <property type="match status" value="1"/>
</dbReference>
<dbReference type="Pfam" id="PF10350">
    <property type="entry name" value="DUF2428"/>
    <property type="match status" value="1"/>
</dbReference>
<feature type="domain" description="tRNA (32-2'-O)-methyltransferase regulator THADA-like C-terminal TPR repeats region" evidence="4">
    <location>
        <begin position="884"/>
        <end position="1015"/>
    </location>
</feature>
<reference evidence="5" key="1">
    <citation type="submission" date="2015-01" db="EMBL/GenBank/DDBJ databases">
        <title>Transcriptome Assembly of Fopius arisanus.</title>
        <authorList>
            <person name="Geib S."/>
        </authorList>
    </citation>
    <scope>NUCLEOTIDE SEQUENCE</scope>
</reference>
<dbReference type="PANTHER" id="PTHR14387:SF0">
    <property type="entry name" value="DUF2428 DOMAIN-CONTAINING PROTEIN"/>
    <property type="match status" value="1"/>
</dbReference>
<dbReference type="Gene3D" id="1.25.10.10">
    <property type="entry name" value="Leucine-rich Repeat Variant"/>
    <property type="match status" value="1"/>
</dbReference>
<dbReference type="PANTHER" id="PTHR14387">
    <property type="entry name" value="THADA/DEATH RECEPTOR INTERACTING PROTEIN"/>
    <property type="match status" value="1"/>
</dbReference>
<dbReference type="InterPro" id="IPR016024">
    <property type="entry name" value="ARM-type_fold"/>
</dbReference>
<dbReference type="InterPro" id="IPR011989">
    <property type="entry name" value="ARM-like"/>
</dbReference>
<keyword evidence="2" id="KW-0819">tRNA processing</keyword>
<dbReference type="EMBL" id="GBYB01011941">
    <property type="protein sequence ID" value="JAG81708.1"/>
    <property type="molecule type" value="Transcribed_RNA"/>
</dbReference>
<evidence type="ECO:0000256" key="2">
    <source>
        <dbReference type="ARBA" id="ARBA00022694"/>
    </source>
</evidence>
<evidence type="ECO:0000259" key="3">
    <source>
        <dbReference type="Pfam" id="PF10350"/>
    </source>
</evidence>
<dbReference type="InterPro" id="IPR051954">
    <property type="entry name" value="tRNA_methyltransferase_THADA"/>
</dbReference>
<dbReference type="GO" id="GO:0030488">
    <property type="term" value="P:tRNA methylation"/>
    <property type="evidence" value="ECO:0007669"/>
    <property type="project" value="TreeGrafter"/>
</dbReference>
<evidence type="ECO:0000256" key="1">
    <source>
        <dbReference type="ARBA" id="ARBA00010409"/>
    </source>
</evidence>
<accession>A0A0C9RW06</accession>
<dbReference type="GO" id="GO:0005829">
    <property type="term" value="C:cytosol"/>
    <property type="evidence" value="ECO:0007669"/>
    <property type="project" value="TreeGrafter"/>
</dbReference>
<sequence length="1467" mass="170758">MEPYLEPFPMGGYVFNSRRALEDLVMKKSRGEDVSKTLRDIVAACRTCSWDHESFYPLIVELLILIASKDHQDEEALLSGRIIFRMLTVRYSQVKPRAVTHQTLELLKETDEIELINVKIVPRDPELFKLIIIDSYLSMTKMPGLIQFFPILQRHCGTYTKYTFLAFRLLKRFLISTRGTDFWNQLNEPMEGLGPIACEIRVRDLERWNPPEIFRLYQSIKQGTELNFLEEFWRATVKDLSWENSMKFMILSAMVSVLESPPTLNYLDIRAIVESFPKSHLKHPSTKLYFSLLGRMSQEDWWRYFGRSALSVVKSWEKEEHWGALQLIWDLWFRPTFLKFNRRMLYLIWPNLSTCTMFMSQSFFLKLVVEKNYELYPLFESGNLWEAINIWNKGKIVYLSHPCEYVRLNGFAICCRGGTFMPCHKDNDYEICKVFLYYNSRTASARFRKEFLDSFKILIKRISKRPLEKEETDFSEYLRRFVLNCFEPGSCYQRKIIGLSIYEILQKSSNFCPWTSTDKRSFWALARLCLDSINEISSMACDICLQFSPKIIDEDAEVLHAEGLTKFHSENFYEISGGMKLLKISCRWLNTSKSLLEEAKLHLKGAKMLRIYGSLMAMLDTLSVKADILKQDHVQELVEFLEETSNFFLLSLSPNPGTQYSSSFAEMGIAIEAIITNSGMIDESTSCMLSPAHQTILSCIWMSLATISEFCEKLTCINSLGGEIYIRLIDIVVRILMRCRHKGAIEAAGVALGRMTSNNNLGAEYFQGHLENLLSLDSRNEVDVTRRGAGQTIIFHKLICFRDQNKRPLLHTAVAKILQDLRDSPETRDNYRSNSKNDHPIARQLHFLKSAVRDKSLNQNFLEYLEEIFLICLMHLKSTEWTIRNASLQLLGAIIPRVVGQDESECSVEHFFTHYRRFAGQTLQELRSRDCHVAVMAVLTLLSKMTVSNENLSEDFRRDIIRELRELFQDKVIGVRNLVAKTFAAFVNSKDVPEVILKMTREERKDRNYNHCLFMTLEHLMTRARCEGTGKTETVLEATKALLRRLQGLLDLWTRGRLNIDYIVETAFLQCLLASPQLTNSPCFEAQGIEEVLSGKIQQQEDRPGFWEFIDHLIEIQVHFGDQSFGKWVVTGTRYDIYVMKHPKIVETHRDDRKIQVLASAFREISAILEGNSALQAYGSQIIKFVIEILEKCREINIEDSLRVDYKGIILKLIDHSCGHQKRLGYLLVVLTLFDKYEYQTKTLNFILHTIRNDDDSGKFWAVDCLQKCREKIPDFSSLENNIKLIIYASFAALMNDEIPEIRETANKVLMEFQILDNPPGEYYKVNHLEQNVHRVLLRAIFLFPSLYPLDRREQIQRDFVEDVLNIPTRHPDSRSNFENTYTDHVKFCDIIHYVLINYLPSFDEDEIDITTINETGIDYLEGFVNVRKQRDVLSSYLNCPVWEWVDSRICLLNRIIRGDKNPIVFL</sequence>
<name>A0A0C9RW06_9HYME</name>
<comment type="similarity">
    <text evidence="1">Belongs to the THADA family.</text>
</comment>
<evidence type="ECO:0000313" key="5">
    <source>
        <dbReference type="EMBL" id="JAG81708.1"/>
    </source>
</evidence>
<protein>
    <submittedName>
        <fullName evidence="5">THADA_1 protein</fullName>
    </submittedName>
</protein>
<dbReference type="InterPro" id="IPR019442">
    <property type="entry name" value="THADA/TRM732_DUF2428"/>
</dbReference>
<evidence type="ECO:0000259" key="4">
    <source>
        <dbReference type="Pfam" id="PF25151"/>
    </source>
</evidence>
<organism evidence="5">
    <name type="scientific">Fopius arisanus</name>
    <dbReference type="NCBI Taxonomy" id="64838"/>
    <lineage>
        <taxon>Eukaryota</taxon>
        <taxon>Metazoa</taxon>
        <taxon>Ecdysozoa</taxon>
        <taxon>Arthropoda</taxon>
        <taxon>Hexapoda</taxon>
        <taxon>Insecta</taxon>
        <taxon>Pterygota</taxon>
        <taxon>Neoptera</taxon>
        <taxon>Endopterygota</taxon>
        <taxon>Hymenoptera</taxon>
        <taxon>Apocrita</taxon>
        <taxon>Ichneumonoidea</taxon>
        <taxon>Braconidae</taxon>
        <taxon>Opiinae</taxon>
        <taxon>Fopius</taxon>
    </lineage>
</organism>
<proteinExistence type="inferred from homology"/>
<gene>
    <name evidence="5" type="primary">THADA_1</name>
    <name evidence="5" type="ORF">g.50462</name>
</gene>
<feature type="domain" description="DUF2428" evidence="3">
    <location>
        <begin position="635"/>
        <end position="882"/>
    </location>
</feature>
<dbReference type="Pfam" id="PF25151">
    <property type="entry name" value="TPR_Trm732_C"/>
    <property type="match status" value="1"/>
</dbReference>
<dbReference type="InterPro" id="IPR056842">
    <property type="entry name" value="THADA-like_TPR_C"/>
</dbReference>